<dbReference type="RefSeq" id="WP_245801263.1">
    <property type="nucleotide sequence ID" value="NZ_FQXE01000006.1"/>
</dbReference>
<feature type="domain" description="Amidohydrolase-related" evidence="1">
    <location>
        <begin position="8"/>
        <end position="283"/>
    </location>
</feature>
<dbReference type="InterPro" id="IPR032466">
    <property type="entry name" value="Metal_Hydrolase"/>
</dbReference>
<protein>
    <submittedName>
        <fullName evidence="2">Predicted metal-dependent hydrolase, TIM-barrel fold</fullName>
    </submittedName>
</protein>
<dbReference type="Proteomes" id="UP000184226">
    <property type="component" value="Unassembled WGS sequence"/>
</dbReference>
<proteinExistence type="predicted"/>
<accession>A0A1M5X692</accession>
<dbReference type="Pfam" id="PF04909">
    <property type="entry name" value="Amidohydro_2"/>
    <property type="match status" value="1"/>
</dbReference>
<evidence type="ECO:0000259" key="1">
    <source>
        <dbReference type="Pfam" id="PF04909"/>
    </source>
</evidence>
<dbReference type="PANTHER" id="PTHR35563:SF2">
    <property type="entry name" value="BARREL METAL-DEPENDENT HYDROLASE, PUTATIVE (AFU_ORTHOLOGUE AFUA_1G16240)-RELATED"/>
    <property type="match status" value="1"/>
</dbReference>
<gene>
    <name evidence="2" type="ORF">SAMN04488135_106178</name>
</gene>
<keyword evidence="2" id="KW-0378">Hydrolase</keyword>
<evidence type="ECO:0000313" key="3">
    <source>
        <dbReference type="Proteomes" id="UP000184226"/>
    </source>
</evidence>
<keyword evidence="3" id="KW-1185">Reference proteome</keyword>
<dbReference type="PANTHER" id="PTHR35563">
    <property type="entry name" value="BARREL METAL-DEPENDENT HYDROLASE, PUTATIVE (AFU_ORTHOLOGUE AFUA_1G16240)-RELATED"/>
    <property type="match status" value="1"/>
</dbReference>
<reference evidence="2 3" key="1">
    <citation type="submission" date="2016-11" db="EMBL/GenBank/DDBJ databases">
        <authorList>
            <person name="Jaros S."/>
            <person name="Januszkiewicz K."/>
            <person name="Wedrychowicz H."/>
        </authorList>
    </citation>
    <scope>NUCLEOTIDE SEQUENCE [LARGE SCALE GENOMIC DNA]</scope>
    <source>
        <strain evidence="2 3">CGMCC 1.10190</strain>
    </source>
</reference>
<dbReference type="InterPro" id="IPR052358">
    <property type="entry name" value="Aro_Compnd_Degr_Hydrolases"/>
</dbReference>
<dbReference type="GO" id="GO:0016787">
    <property type="term" value="F:hydrolase activity"/>
    <property type="evidence" value="ECO:0007669"/>
    <property type="project" value="UniProtKB-KW"/>
</dbReference>
<dbReference type="SUPFAM" id="SSF51556">
    <property type="entry name" value="Metallo-dependent hydrolases"/>
    <property type="match status" value="1"/>
</dbReference>
<organism evidence="2 3">
    <name type="scientific">Pollutimonas bauzanensis</name>
    <dbReference type="NCBI Taxonomy" id="658167"/>
    <lineage>
        <taxon>Bacteria</taxon>
        <taxon>Pseudomonadati</taxon>
        <taxon>Pseudomonadota</taxon>
        <taxon>Betaproteobacteria</taxon>
        <taxon>Burkholderiales</taxon>
        <taxon>Alcaligenaceae</taxon>
        <taxon>Pollutimonas</taxon>
    </lineage>
</organism>
<dbReference type="Gene3D" id="3.20.20.140">
    <property type="entry name" value="Metal-dependent hydrolases"/>
    <property type="match status" value="1"/>
</dbReference>
<name>A0A1M5X692_9BURK</name>
<dbReference type="STRING" id="658167.SAMN04488135_106178"/>
<dbReference type="EMBL" id="FQXE01000006">
    <property type="protein sequence ID" value="SHH95321.1"/>
    <property type="molecule type" value="Genomic_DNA"/>
</dbReference>
<sequence>MKLPALACDCHVHVIGDEASYPMAPQRHYTPGPAGHDDLLAHMARLSLERAVLVQPSVYGFDNRCMLDSLKRMGGSGRGIAVLPETVDEDELAHLAGNGVTGIRINLESACNRDAGAMRDGLALWADRVADFGWHIQLYASFNVIEAALDSFRNLPVPIVLDHFAMIPAAAGLNEPGIRRLLRQLGEGKLYVKLSAAYRISARQDQHRVPGLAAALIDANPERVVWGSDWPHTSRDPGIAATQVSAYRPIGAQDLADELGAWLGTEALAHRVLVDNPGRLYRF</sequence>
<evidence type="ECO:0000313" key="2">
    <source>
        <dbReference type="EMBL" id="SHH95321.1"/>
    </source>
</evidence>
<dbReference type="InterPro" id="IPR006680">
    <property type="entry name" value="Amidohydro-rel"/>
</dbReference>
<dbReference type="AlphaFoldDB" id="A0A1M5X692"/>